<keyword evidence="3" id="KW-1185">Reference proteome</keyword>
<dbReference type="EMBL" id="MU001636">
    <property type="protein sequence ID" value="KAF2482804.1"/>
    <property type="molecule type" value="Genomic_DNA"/>
</dbReference>
<dbReference type="PANTHER" id="PTHR31126">
    <property type="entry name" value="TYROSINE-PROTEIN PHOSPHATASE"/>
    <property type="match status" value="1"/>
</dbReference>
<gene>
    <name evidence="2" type="ORF">BDY17DRAFT_267451</name>
</gene>
<dbReference type="Pfam" id="PF13350">
    <property type="entry name" value="Y_phosphatase3"/>
    <property type="match status" value="1"/>
</dbReference>
<dbReference type="Proteomes" id="UP000799767">
    <property type="component" value="Unassembled WGS sequence"/>
</dbReference>
<name>A0A6A6PSZ2_9PEZI</name>
<protein>
    <submittedName>
        <fullName evidence="2">Tyrosine protein phosphatase 5</fullName>
    </submittedName>
</protein>
<proteinExistence type="predicted"/>
<dbReference type="GeneID" id="54472910"/>
<dbReference type="OrthoDB" id="449382at2759"/>
<evidence type="ECO:0000256" key="1">
    <source>
        <dbReference type="SAM" id="MobiDB-lite"/>
    </source>
</evidence>
<evidence type="ECO:0000313" key="2">
    <source>
        <dbReference type="EMBL" id="KAF2482804.1"/>
    </source>
</evidence>
<organism evidence="2 3">
    <name type="scientific">Neohortaea acidophila</name>
    <dbReference type="NCBI Taxonomy" id="245834"/>
    <lineage>
        <taxon>Eukaryota</taxon>
        <taxon>Fungi</taxon>
        <taxon>Dikarya</taxon>
        <taxon>Ascomycota</taxon>
        <taxon>Pezizomycotina</taxon>
        <taxon>Dothideomycetes</taxon>
        <taxon>Dothideomycetidae</taxon>
        <taxon>Mycosphaerellales</taxon>
        <taxon>Teratosphaeriaceae</taxon>
        <taxon>Neohortaea</taxon>
    </lineage>
</organism>
<feature type="region of interest" description="Disordered" evidence="1">
    <location>
        <begin position="19"/>
        <end position="53"/>
    </location>
</feature>
<dbReference type="AlphaFoldDB" id="A0A6A6PSZ2"/>
<accession>A0A6A6PSZ2</accession>
<dbReference type="InterPro" id="IPR029021">
    <property type="entry name" value="Prot-tyrosine_phosphatase-like"/>
</dbReference>
<dbReference type="InterPro" id="IPR026893">
    <property type="entry name" value="Tyr/Ser_Pase_IphP-type"/>
</dbReference>
<evidence type="ECO:0000313" key="3">
    <source>
        <dbReference type="Proteomes" id="UP000799767"/>
    </source>
</evidence>
<dbReference type="Gene3D" id="3.90.190.10">
    <property type="entry name" value="Protein tyrosine phosphatase superfamily"/>
    <property type="match status" value="1"/>
</dbReference>
<dbReference type="SUPFAM" id="SSF52799">
    <property type="entry name" value="(Phosphotyrosine protein) phosphatases II"/>
    <property type="match status" value="1"/>
</dbReference>
<sequence>MTTLPSPPFIEIEGISNFRDIGGTRTSDGKEIRSGLVFRSADPSKPTDSGRKKMSEELGIKVIFDLRSTPEIQRDGPEWSGLEVATDDAYRASGIERRWTPVFADKDYGPEQVAVRYKDYTSTGTEGWVRAYHDILKDGKGSFGKIFAHLAGQKPAPCLINCTAGKDRTGVCIALLLQLAGVDAETTADEYALTDQGLAELKPFFVERLLKNPAISDNEEGVWRMVSAKKENMLAALGMLRDDFGGAEQYIVKQCGLSQAQVEQMKRNLVDA</sequence>
<reference evidence="2" key="1">
    <citation type="journal article" date="2020" name="Stud. Mycol.">
        <title>101 Dothideomycetes genomes: a test case for predicting lifestyles and emergence of pathogens.</title>
        <authorList>
            <person name="Haridas S."/>
            <person name="Albert R."/>
            <person name="Binder M."/>
            <person name="Bloem J."/>
            <person name="Labutti K."/>
            <person name="Salamov A."/>
            <person name="Andreopoulos B."/>
            <person name="Baker S."/>
            <person name="Barry K."/>
            <person name="Bills G."/>
            <person name="Bluhm B."/>
            <person name="Cannon C."/>
            <person name="Castanera R."/>
            <person name="Culley D."/>
            <person name="Daum C."/>
            <person name="Ezra D."/>
            <person name="Gonzalez J."/>
            <person name="Henrissat B."/>
            <person name="Kuo A."/>
            <person name="Liang C."/>
            <person name="Lipzen A."/>
            <person name="Lutzoni F."/>
            <person name="Magnuson J."/>
            <person name="Mondo S."/>
            <person name="Nolan M."/>
            <person name="Ohm R."/>
            <person name="Pangilinan J."/>
            <person name="Park H.-J."/>
            <person name="Ramirez L."/>
            <person name="Alfaro M."/>
            <person name="Sun H."/>
            <person name="Tritt A."/>
            <person name="Yoshinaga Y."/>
            <person name="Zwiers L.-H."/>
            <person name="Turgeon B."/>
            <person name="Goodwin S."/>
            <person name="Spatafora J."/>
            <person name="Crous P."/>
            <person name="Grigoriev I."/>
        </authorList>
    </citation>
    <scope>NUCLEOTIDE SEQUENCE</scope>
    <source>
        <strain evidence="2">CBS 113389</strain>
    </source>
</reference>
<dbReference type="GO" id="GO:0004721">
    <property type="term" value="F:phosphoprotein phosphatase activity"/>
    <property type="evidence" value="ECO:0007669"/>
    <property type="project" value="InterPro"/>
</dbReference>
<dbReference type="RefSeq" id="XP_033589374.1">
    <property type="nucleotide sequence ID" value="XM_033731908.1"/>
</dbReference>
<dbReference type="PANTHER" id="PTHR31126:SF1">
    <property type="entry name" value="TYROSINE SPECIFIC PROTEIN PHOSPHATASES DOMAIN-CONTAINING PROTEIN"/>
    <property type="match status" value="1"/>
</dbReference>